<keyword evidence="1" id="KW-0378">Hydrolase</keyword>
<evidence type="ECO:0000259" key="3">
    <source>
        <dbReference type="Pfam" id="PF02018"/>
    </source>
</evidence>
<dbReference type="AlphaFoldDB" id="A0AAQ3LD88"/>
<sequence>MNKTLLVCLSLVSTFSLNAGKHLLNTSFEDMDIVSEKAEHWGVWGPALVRVVDWEPTADGMAMIGYKHWEIPFGTSETSGIFQDTQGIETGETYEFSVYVNADNPDWGMHPEKIELRLETTLDSKQVHLATREFEVRDLIGDGWTRLSIESMASNEKLRALIIFHPSIDDNKGGALKIDKAQISKK</sequence>
<dbReference type="Gene3D" id="2.60.120.260">
    <property type="entry name" value="Galactose-binding domain-like"/>
    <property type="match status" value="1"/>
</dbReference>
<accession>A0AAQ3LD88</accession>
<dbReference type="Pfam" id="PF02018">
    <property type="entry name" value="CBM_4_9"/>
    <property type="match status" value="1"/>
</dbReference>
<keyword evidence="5" id="KW-1185">Reference proteome</keyword>
<evidence type="ECO:0000313" key="5">
    <source>
        <dbReference type="Proteomes" id="UP001304300"/>
    </source>
</evidence>
<dbReference type="GO" id="GO:0016798">
    <property type="term" value="F:hydrolase activity, acting on glycosyl bonds"/>
    <property type="evidence" value="ECO:0007669"/>
    <property type="project" value="InterPro"/>
</dbReference>
<dbReference type="KEGG" id="puo:RZN69_09620"/>
<proteinExistence type="predicted"/>
<evidence type="ECO:0000256" key="1">
    <source>
        <dbReference type="ARBA" id="ARBA00022801"/>
    </source>
</evidence>
<reference evidence="4 5" key="1">
    <citation type="submission" date="2023-10" db="EMBL/GenBank/DDBJ databases">
        <title>Rubellicoccus peritrichatus gen. nov., sp. nov., isolated from an algae of coral reef tank.</title>
        <authorList>
            <person name="Luo J."/>
        </authorList>
    </citation>
    <scope>NUCLEOTIDE SEQUENCE [LARGE SCALE GENOMIC DNA]</scope>
    <source>
        <strain evidence="4 5">CR14</strain>
    </source>
</reference>
<gene>
    <name evidence="4" type="ORF">RZN69_09620</name>
</gene>
<dbReference type="EMBL" id="CP136920">
    <property type="protein sequence ID" value="WOO43346.1"/>
    <property type="molecule type" value="Genomic_DNA"/>
</dbReference>
<name>A0AAQ3LD88_9BACT</name>
<feature type="domain" description="CBM-cenC" evidence="3">
    <location>
        <begin position="21"/>
        <end position="146"/>
    </location>
</feature>
<keyword evidence="2" id="KW-0732">Signal</keyword>
<dbReference type="InterPro" id="IPR003305">
    <property type="entry name" value="CenC_carb-bd"/>
</dbReference>
<feature type="signal peptide" evidence="2">
    <location>
        <begin position="1"/>
        <end position="19"/>
    </location>
</feature>
<protein>
    <submittedName>
        <fullName evidence="4">Carbohydrate binding domain-containing protein</fullName>
    </submittedName>
</protein>
<feature type="chain" id="PRO_5043011905" evidence="2">
    <location>
        <begin position="20"/>
        <end position="186"/>
    </location>
</feature>
<evidence type="ECO:0000313" key="4">
    <source>
        <dbReference type="EMBL" id="WOO43346.1"/>
    </source>
</evidence>
<dbReference type="Proteomes" id="UP001304300">
    <property type="component" value="Chromosome"/>
</dbReference>
<evidence type="ECO:0000256" key="2">
    <source>
        <dbReference type="SAM" id="SignalP"/>
    </source>
</evidence>
<dbReference type="RefSeq" id="WP_317835895.1">
    <property type="nucleotide sequence ID" value="NZ_CP136920.1"/>
</dbReference>
<organism evidence="4 5">
    <name type="scientific">Rubellicoccus peritrichatus</name>
    <dbReference type="NCBI Taxonomy" id="3080537"/>
    <lineage>
        <taxon>Bacteria</taxon>
        <taxon>Pseudomonadati</taxon>
        <taxon>Verrucomicrobiota</taxon>
        <taxon>Opitutia</taxon>
        <taxon>Puniceicoccales</taxon>
        <taxon>Cerasicoccaceae</taxon>
        <taxon>Rubellicoccus</taxon>
    </lineage>
</organism>